<proteinExistence type="inferred from homology"/>
<evidence type="ECO:0000256" key="3">
    <source>
        <dbReference type="ARBA" id="ARBA00022722"/>
    </source>
</evidence>
<evidence type="ECO:0000256" key="9">
    <source>
        <dbReference type="HAMAP-Rule" id="MF_01471"/>
    </source>
</evidence>
<keyword evidence="8 9" id="KW-0051">Antiviral defense</keyword>
<evidence type="ECO:0000313" key="10">
    <source>
        <dbReference type="EMBL" id="RPE63047.1"/>
    </source>
</evidence>
<protein>
    <recommendedName>
        <fullName evidence="9">CRISPR-associated endoribonuclease Cas2</fullName>
        <ecNumber evidence="9">3.1.-.-</ecNumber>
    </recommendedName>
</protein>
<comment type="similarity">
    <text evidence="2 9">Belongs to the CRISPR-associated endoribonuclease Cas2 protein family.</text>
</comment>
<dbReference type="PANTHER" id="PTHR34405:SF3">
    <property type="entry name" value="CRISPR-ASSOCIATED ENDORIBONUCLEASE CAS2 3"/>
    <property type="match status" value="1"/>
</dbReference>
<dbReference type="GO" id="GO:0004521">
    <property type="term" value="F:RNA endonuclease activity"/>
    <property type="evidence" value="ECO:0007669"/>
    <property type="project" value="InterPro"/>
</dbReference>
<dbReference type="GO" id="GO:0043571">
    <property type="term" value="P:maintenance of CRISPR repeat elements"/>
    <property type="evidence" value="ECO:0007669"/>
    <property type="project" value="UniProtKB-UniRule"/>
</dbReference>
<dbReference type="CDD" id="cd09725">
    <property type="entry name" value="Cas2_I_II_III"/>
    <property type="match status" value="1"/>
</dbReference>
<dbReference type="SUPFAM" id="SSF143430">
    <property type="entry name" value="TTP0101/SSO1404-like"/>
    <property type="match status" value="1"/>
</dbReference>
<dbReference type="PANTHER" id="PTHR34405">
    <property type="entry name" value="CRISPR-ASSOCIATED ENDORIBONUCLEASE CAS2"/>
    <property type="match status" value="1"/>
</dbReference>
<accession>A0A3N4UCL8</accession>
<gene>
    <name evidence="9" type="primary">cas2</name>
    <name evidence="10" type="ORF">EDC62_2512</name>
</gene>
<dbReference type="Pfam" id="PF09827">
    <property type="entry name" value="CRISPR_Cas2"/>
    <property type="match status" value="1"/>
</dbReference>
<evidence type="ECO:0000256" key="1">
    <source>
        <dbReference type="ARBA" id="ARBA00001946"/>
    </source>
</evidence>
<comment type="subunit">
    <text evidence="9">Homodimer, forms a heterotetramer with a Cas1 homodimer.</text>
</comment>
<evidence type="ECO:0000256" key="5">
    <source>
        <dbReference type="ARBA" id="ARBA00022759"/>
    </source>
</evidence>
<keyword evidence="6 9" id="KW-0378">Hydrolase</keyword>
<dbReference type="RefSeq" id="WP_124224146.1">
    <property type="nucleotide sequence ID" value="NZ_RKQL01000007.1"/>
</dbReference>
<dbReference type="GO" id="GO:0046872">
    <property type="term" value="F:metal ion binding"/>
    <property type="evidence" value="ECO:0007669"/>
    <property type="project" value="UniProtKB-UniRule"/>
</dbReference>
<dbReference type="HAMAP" id="MF_01471">
    <property type="entry name" value="Cas2"/>
    <property type="match status" value="1"/>
</dbReference>
<keyword evidence="11" id="KW-1185">Reference proteome</keyword>
<keyword evidence="3 9" id="KW-0540">Nuclease</keyword>
<evidence type="ECO:0000256" key="4">
    <source>
        <dbReference type="ARBA" id="ARBA00022723"/>
    </source>
</evidence>
<evidence type="ECO:0000256" key="7">
    <source>
        <dbReference type="ARBA" id="ARBA00022842"/>
    </source>
</evidence>
<dbReference type="Proteomes" id="UP000272193">
    <property type="component" value="Unassembled WGS sequence"/>
</dbReference>
<comment type="cofactor">
    <cofactor evidence="1 9">
        <name>Mg(2+)</name>
        <dbReference type="ChEBI" id="CHEBI:18420"/>
    </cofactor>
</comment>
<dbReference type="GO" id="GO:0051607">
    <property type="term" value="P:defense response to virus"/>
    <property type="evidence" value="ECO:0007669"/>
    <property type="project" value="UniProtKB-UniRule"/>
</dbReference>
<evidence type="ECO:0000313" key="11">
    <source>
        <dbReference type="Proteomes" id="UP000272193"/>
    </source>
</evidence>
<organism evidence="10 11">
    <name type="scientific">Tibeticola sediminis</name>
    <dbReference type="NCBI Taxonomy" id="1917811"/>
    <lineage>
        <taxon>Bacteria</taxon>
        <taxon>Pseudomonadati</taxon>
        <taxon>Pseudomonadota</taxon>
        <taxon>Betaproteobacteria</taxon>
        <taxon>Burkholderiales</taxon>
        <taxon>Comamonadaceae</taxon>
        <taxon>Tibeticola</taxon>
    </lineage>
</organism>
<dbReference type="Gene3D" id="3.30.70.240">
    <property type="match status" value="1"/>
</dbReference>
<dbReference type="NCBIfam" id="TIGR01573">
    <property type="entry name" value="cas2"/>
    <property type="match status" value="1"/>
</dbReference>
<dbReference type="OrthoDB" id="9798176at2"/>
<feature type="binding site" evidence="9">
    <location>
        <position position="19"/>
    </location>
    <ligand>
        <name>Mg(2+)</name>
        <dbReference type="ChEBI" id="CHEBI:18420"/>
        <note>catalytic</note>
    </ligand>
</feature>
<keyword evidence="5 9" id="KW-0255">Endonuclease</keyword>
<evidence type="ECO:0000256" key="8">
    <source>
        <dbReference type="ARBA" id="ARBA00023118"/>
    </source>
</evidence>
<evidence type="ECO:0000256" key="2">
    <source>
        <dbReference type="ARBA" id="ARBA00009959"/>
    </source>
</evidence>
<keyword evidence="7 9" id="KW-0460">Magnesium</keyword>
<name>A0A3N4UCL8_9BURK</name>
<dbReference type="GO" id="GO:0016787">
    <property type="term" value="F:hydrolase activity"/>
    <property type="evidence" value="ECO:0007669"/>
    <property type="project" value="UniProtKB-KW"/>
</dbReference>
<dbReference type="AlphaFoldDB" id="A0A3N4UCL8"/>
<dbReference type="InterPro" id="IPR021127">
    <property type="entry name" value="CRISPR_associated_Cas2"/>
</dbReference>
<dbReference type="EC" id="3.1.-.-" evidence="9"/>
<dbReference type="EMBL" id="RKQL01000007">
    <property type="protein sequence ID" value="RPE63047.1"/>
    <property type="molecule type" value="Genomic_DNA"/>
</dbReference>
<dbReference type="InterPro" id="IPR019199">
    <property type="entry name" value="Virulence_VapD/CRISPR_Cas2"/>
</dbReference>
<sequence length="103" mass="11687">MPADTLSTATERLHLIAFDVADDRRRYRLTRLLQRYGERVQESVFEAWMSAAQRGALLSAARGILHSTQDRLVCYALTGDEARRIRTMGCGRPVTPNPDFHLV</sequence>
<comment type="function">
    <text evidence="9">CRISPR (clustered regularly interspaced short palindromic repeat), is an adaptive immune system that provides protection against mobile genetic elements (viruses, transposable elements and conjugative plasmids). CRISPR clusters contain sequences complementary to antecedent mobile elements and target invading nucleic acids. CRISPR clusters are transcribed and processed into CRISPR RNA (crRNA). Functions as a ssRNA-specific endoribonuclease. Involved in the integration of spacer DNA into the CRISPR cassette.</text>
</comment>
<evidence type="ECO:0000256" key="6">
    <source>
        <dbReference type="ARBA" id="ARBA00022801"/>
    </source>
</evidence>
<keyword evidence="4 9" id="KW-0479">Metal-binding</keyword>
<reference evidence="10 11" key="1">
    <citation type="submission" date="2018-11" db="EMBL/GenBank/DDBJ databases">
        <title>Genomic Encyclopedia of Type Strains, Phase IV (KMG-IV): sequencing the most valuable type-strain genomes for metagenomic binning, comparative biology and taxonomic classification.</title>
        <authorList>
            <person name="Goeker M."/>
        </authorList>
    </citation>
    <scope>NUCLEOTIDE SEQUENCE [LARGE SCALE GENOMIC DNA]</scope>
    <source>
        <strain evidence="10 11">DSM 101684</strain>
    </source>
</reference>
<comment type="caution">
    <text evidence="10">The sequence shown here is derived from an EMBL/GenBank/DDBJ whole genome shotgun (WGS) entry which is preliminary data.</text>
</comment>